<protein>
    <submittedName>
        <fullName evidence="2">Uncharacterized protein involved in response to NO</fullName>
    </submittedName>
</protein>
<dbReference type="Proteomes" id="UP000199144">
    <property type="component" value="Unassembled WGS sequence"/>
</dbReference>
<feature type="transmembrane region" description="Helical" evidence="1">
    <location>
        <begin position="12"/>
        <end position="33"/>
    </location>
</feature>
<feature type="transmembrane region" description="Helical" evidence="1">
    <location>
        <begin position="365"/>
        <end position="387"/>
    </location>
</feature>
<evidence type="ECO:0000256" key="1">
    <source>
        <dbReference type="SAM" id="Phobius"/>
    </source>
</evidence>
<dbReference type="STRING" id="254406.SAMN04488042_1011430"/>
<keyword evidence="1" id="KW-1133">Transmembrane helix</keyword>
<dbReference type="InterPro" id="IPR010266">
    <property type="entry name" value="NnrS"/>
</dbReference>
<sequence length="394" mass="41868">MSTLKRILSEGFRVFFLLAGLYGVFVGVIWAMWLVAVESSGESLLRASDPVMWHAHEMIFGYAGAAMGGFFLTAVPNWTNTPAARLSFLSVAAGLWLAGRLAMWGLGALPPGLVAALDLAFVPILGLKIATQLIKRPKPQNMMFLLILTLLWLGNLMVHLEWSGVTGATADAGLRAGLFALCAMIVVLGGRITPAFTRNAMKREGVGEEDWPVTCAVSDRASLVLGLLLPVLMLLSVPGFLSAIVAILLGVVQIIRLSRWRAGWAWKQPILFALHLGLGTLGVGLILWGAAAFGLGQEIAALHVIGIGGVGGMTLAVMSRAALGHSGRPLVAPRAVAVSYGLLALTALARWLVSILSPEAYFPMMAGVSLLWGLVFILFVFSLWPALTQPRVSG</sequence>
<dbReference type="RefSeq" id="WP_093092166.1">
    <property type="nucleotide sequence ID" value="NZ_FOTQ01000001.1"/>
</dbReference>
<dbReference type="AlphaFoldDB" id="A0A1I4KD35"/>
<feature type="transmembrane region" description="Helical" evidence="1">
    <location>
        <begin position="335"/>
        <end position="353"/>
    </location>
</feature>
<accession>A0A1I4KD35</accession>
<gene>
    <name evidence="2" type="ORF">SAMN04488042_1011430</name>
</gene>
<feature type="transmembrane region" description="Helical" evidence="1">
    <location>
        <begin position="142"/>
        <end position="160"/>
    </location>
</feature>
<feature type="transmembrane region" description="Helical" evidence="1">
    <location>
        <begin position="112"/>
        <end position="130"/>
    </location>
</feature>
<dbReference type="EMBL" id="FOTQ01000001">
    <property type="protein sequence ID" value="SFL76705.1"/>
    <property type="molecule type" value="Genomic_DNA"/>
</dbReference>
<keyword evidence="3" id="KW-1185">Reference proteome</keyword>
<feature type="transmembrane region" description="Helical" evidence="1">
    <location>
        <begin position="53"/>
        <end position="74"/>
    </location>
</feature>
<organism evidence="2 3">
    <name type="scientific">Shimia aestuarii</name>
    <dbReference type="NCBI Taxonomy" id="254406"/>
    <lineage>
        <taxon>Bacteria</taxon>
        <taxon>Pseudomonadati</taxon>
        <taxon>Pseudomonadota</taxon>
        <taxon>Alphaproteobacteria</taxon>
        <taxon>Rhodobacterales</taxon>
        <taxon>Roseobacteraceae</taxon>
    </lineage>
</organism>
<dbReference type="OrthoDB" id="9770040at2"/>
<reference evidence="2 3" key="1">
    <citation type="submission" date="2016-10" db="EMBL/GenBank/DDBJ databases">
        <authorList>
            <person name="de Groot N.N."/>
        </authorList>
    </citation>
    <scope>NUCLEOTIDE SEQUENCE [LARGE SCALE GENOMIC DNA]</scope>
    <source>
        <strain evidence="2 3">DSM 15283</strain>
    </source>
</reference>
<dbReference type="Pfam" id="PF05940">
    <property type="entry name" value="NnrS"/>
    <property type="match status" value="1"/>
</dbReference>
<keyword evidence="1" id="KW-0472">Membrane</keyword>
<feature type="transmembrane region" description="Helical" evidence="1">
    <location>
        <begin position="299"/>
        <end position="323"/>
    </location>
</feature>
<proteinExistence type="predicted"/>
<evidence type="ECO:0000313" key="3">
    <source>
        <dbReference type="Proteomes" id="UP000199144"/>
    </source>
</evidence>
<feature type="transmembrane region" description="Helical" evidence="1">
    <location>
        <begin position="86"/>
        <end position="106"/>
    </location>
</feature>
<feature type="transmembrane region" description="Helical" evidence="1">
    <location>
        <begin position="270"/>
        <end position="293"/>
    </location>
</feature>
<feature type="transmembrane region" description="Helical" evidence="1">
    <location>
        <begin position="239"/>
        <end position="258"/>
    </location>
</feature>
<name>A0A1I4KD35_9RHOB</name>
<keyword evidence="1" id="KW-0812">Transmembrane</keyword>
<feature type="transmembrane region" description="Helical" evidence="1">
    <location>
        <begin position="172"/>
        <end position="190"/>
    </location>
</feature>
<evidence type="ECO:0000313" key="2">
    <source>
        <dbReference type="EMBL" id="SFL76705.1"/>
    </source>
</evidence>